<sequence length="256" mass="28779">MTQEERRLFLLRALLAEEPRWQDIAIPADAQGQRDLLRSLMNVRPPRAIAPEVLAVQDAYLQEESRRKGIVELSTLNERQSGLYLWQGDITRLACDAIVNAANEQMLGCFVPCHGCIDNAIHTYAGMQLRLACAEQMHAQGHAEPVGLAKLTSAYNLPSRYILHTVGPLITAPLTKRARQLLAACYRSCFRLAQEHQLKSIAFCCISTGEFHFPNDVAAQIAVTTIQACRAQTNSEMKVIFNVFKEKDRQLYEQLL</sequence>
<dbReference type="SUPFAM" id="SSF52949">
    <property type="entry name" value="Macro domain-like"/>
    <property type="match status" value="1"/>
</dbReference>
<dbReference type="GO" id="GO:0016787">
    <property type="term" value="F:hydrolase activity"/>
    <property type="evidence" value="ECO:0007669"/>
    <property type="project" value="UniProtKB-KW"/>
</dbReference>
<organism evidence="2 3">
    <name type="scientific">Amedibacillus dolichus</name>
    <dbReference type="NCBI Taxonomy" id="31971"/>
    <lineage>
        <taxon>Bacteria</taxon>
        <taxon>Bacillati</taxon>
        <taxon>Bacillota</taxon>
        <taxon>Erysipelotrichia</taxon>
        <taxon>Erysipelotrichales</taxon>
        <taxon>Erysipelotrichaceae</taxon>
        <taxon>Amedibacillus</taxon>
    </lineage>
</organism>
<dbReference type="PANTHER" id="PTHR11106:SF27">
    <property type="entry name" value="MACRO DOMAIN-CONTAINING PROTEIN"/>
    <property type="match status" value="1"/>
</dbReference>
<reference evidence="2 3" key="3">
    <citation type="submission" date="2023-06" db="EMBL/GenBank/DDBJ databases">
        <authorList>
            <person name="Zeman M."/>
            <person name="Kubasova T."/>
            <person name="Jahodarova E."/>
            <person name="Nykrynova M."/>
            <person name="Rychlik I."/>
        </authorList>
    </citation>
    <scope>NUCLEOTIDE SEQUENCE [LARGE SCALE GENOMIC DNA]</scope>
    <source>
        <strain evidence="2 3">ET39</strain>
    </source>
</reference>
<protein>
    <submittedName>
        <fullName evidence="2">Protein-ADP-ribose hydrolase</fullName>
    </submittedName>
</protein>
<evidence type="ECO:0000259" key="1">
    <source>
        <dbReference type="PROSITE" id="PS51154"/>
    </source>
</evidence>
<reference evidence="2 3" key="2">
    <citation type="submission" date="2023-06" db="EMBL/GenBank/DDBJ databases">
        <title>Identification and characterization of horizontal gene transfer across gut microbiota members of farm animals based on homology search.</title>
        <authorList>
            <person name="Schwarzerova J."/>
            <person name="Nykrynova M."/>
            <person name="Jureckova K."/>
            <person name="Cejkova D."/>
            <person name="Rychlik I."/>
        </authorList>
    </citation>
    <scope>NUCLEOTIDE SEQUENCE [LARGE SCALE GENOMIC DNA]</scope>
    <source>
        <strain evidence="2 3">ET39</strain>
    </source>
</reference>
<feature type="domain" description="Macro" evidence="1">
    <location>
        <begin position="70"/>
        <end position="256"/>
    </location>
</feature>
<dbReference type="Proteomes" id="UP001529340">
    <property type="component" value="Unassembled WGS sequence"/>
</dbReference>
<dbReference type="NCBIfam" id="NF003163">
    <property type="entry name" value="PRK04143.1"/>
    <property type="match status" value="1"/>
</dbReference>
<evidence type="ECO:0000313" key="3">
    <source>
        <dbReference type="Proteomes" id="UP001529340"/>
    </source>
</evidence>
<dbReference type="RefSeq" id="WP_289606504.1">
    <property type="nucleotide sequence ID" value="NZ_JAUDCG010000001.1"/>
</dbReference>
<dbReference type="PROSITE" id="PS51154">
    <property type="entry name" value="MACRO"/>
    <property type="match status" value="1"/>
</dbReference>
<proteinExistence type="predicted"/>
<keyword evidence="3" id="KW-1185">Reference proteome</keyword>
<name>A0ABT7U8P8_9FIRM</name>
<dbReference type="PANTHER" id="PTHR11106">
    <property type="entry name" value="GANGLIOSIDE INDUCED DIFFERENTIATION ASSOCIATED PROTEIN 2-RELATED"/>
    <property type="match status" value="1"/>
</dbReference>
<dbReference type="CDD" id="cd02908">
    <property type="entry name" value="Macro_OAADPr_deacetylase"/>
    <property type="match status" value="1"/>
</dbReference>
<dbReference type="SMART" id="SM00506">
    <property type="entry name" value="A1pp"/>
    <property type="match status" value="1"/>
</dbReference>
<evidence type="ECO:0000313" key="2">
    <source>
        <dbReference type="EMBL" id="MDM8156027.1"/>
    </source>
</evidence>
<dbReference type="Pfam" id="PF01661">
    <property type="entry name" value="Macro"/>
    <property type="match status" value="1"/>
</dbReference>
<dbReference type="InterPro" id="IPR043472">
    <property type="entry name" value="Macro_dom-like"/>
</dbReference>
<dbReference type="EMBL" id="JAUDCG010000001">
    <property type="protein sequence ID" value="MDM8156027.1"/>
    <property type="molecule type" value="Genomic_DNA"/>
</dbReference>
<reference evidence="3" key="1">
    <citation type="submission" date="2023-06" db="EMBL/GenBank/DDBJ databases">
        <title>Identification and characterization of horizontal gene transfer across gut microbiota members of farm animals based on homology search.</title>
        <authorList>
            <person name="Zeman M."/>
            <person name="Kubasova T."/>
            <person name="Jahodarova E."/>
            <person name="Nykrynova M."/>
            <person name="Rychlik I."/>
        </authorList>
    </citation>
    <scope>NUCLEOTIDE SEQUENCE [LARGE SCALE GENOMIC DNA]</scope>
    <source>
        <strain evidence="3">ET39</strain>
    </source>
</reference>
<gene>
    <name evidence="2" type="ORF">QUV96_00060</name>
</gene>
<comment type="caution">
    <text evidence="2">The sequence shown here is derived from an EMBL/GenBank/DDBJ whole genome shotgun (WGS) entry which is preliminary data.</text>
</comment>
<keyword evidence="2" id="KW-0378">Hydrolase</keyword>
<dbReference type="Gene3D" id="3.40.220.10">
    <property type="entry name" value="Leucine Aminopeptidase, subunit E, domain 1"/>
    <property type="match status" value="1"/>
</dbReference>
<dbReference type="InterPro" id="IPR002589">
    <property type="entry name" value="Macro_dom"/>
</dbReference>
<accession>A0ABT7U8P8</accession>